<reference evidence="2 3" key="1">
    <citation type="submission" date="2023-03" db="EMBL/GenBank/DDBJ databases">
        <title>Whole genome sequencing of Methanotrichaceae archaeon M04Ac.</title>
        <authorList>
            <person name="Khomyakova M.A."/>
            <person name="Merkel A.Y."/>
            <person name="Slobodkin A.I."/>
        </authorList>
    </citation>
    <scope>NUCLEOTIDE SEQUENCE [LARGE SCALE GENOMIC DNA]</scope>
    <source>
        <strain evidence="2 3">M04Ac</strain>
    </source>
</reference>
<feature type="domain" description="N-acetyltransferase" evidence="1">
    <location>
        <begin position="9"/>
        <end position="143"/>
    </location>
</feature>
<dbReference type="PANTHER" id="PTHR47237:SF1">
    <property type="entry name" value="SLL0310 PROTEIN"/>
    <property type="match status" value="1"/>
</dbReference>
<name>A0ABT5XDL5_9EURY</name>
<proteinExistence type="predicted"/>
<evidence type="ECO:0000313" key="2">
    <source>
        <dbReference type="EMBL" id="MDF0592788.1"/>
    </source>
</evidence>
<dbReference type="EMBL" id="JARFPL010000009">
    <property type="protein sequence ID" value="MDF0592788.1"/>
    <property type="molecule type" value="Genomic_DNA"/>
</dbReference>
<evidence type="ECO:0000259" key="1">
    <source>
        <dbReference type="PROSITE" id="PS51186"/>
    </source>
</evidence>
<dbReference type="Pfam" id="PF00583">
    <property type="entry name" value="Acetyltransf_1"/>
    <property type="match status" value="1"/>
</dbReference>
<gene>
    <name evidence="2" type="ORF">P0O24_04235</name>
</gene>
<organism evidence="2 3">
    <name type="scientific">Candidatus Methanocrinis alkalitolerans</name>
    <dbReference type="NCBI Taxonomy" id="3033395"/>
    <lineage>
        <taxon>Archaea</taxon>
        <taxon>Methanobacteriati</taxon>
        <taxon>Methanobacteriota</taxon>
        <taxon>Stenosarchaea group</taxon>
        <taxon>Methanomicrobia</taxon>
        <taxon>Methanotrichales</taxon>
        <taxon>Methanotrichaceae</taxon>
        <taxon>Methanocrinis</taxon>
    </lineage>
</organism>
<evidence type="ECO:0000313" key="3">
    <source>
        <dbReference type="Proteomes" id="UP001215956"/>
    </source>
</evidence>
<accession>A0ABT5XDL5</accession>
<dbReference type="InterPro" id="IPR052729">
    <property type="entry name" value="Acyl/Acetyltrans_Enzymes"/>
</dbReference>
<dbReference type="Gene3D" id="3.40.630.90">
    <property type="match status" value="1"/>
</dbReference>
<dbReference type="CDD" id="cd04301">
    <property type="entry name" value="NAT_SF"/>
    <property type="match status" value="1"/>
</dbReference>
<dbReference type="Gene3D" id="3.40.630.30">
    <property type="match status" value="1"/>
</dbReference>
<dbReference type="PANTHER" id="PTHR47237">
    <property type="entry name" value="SLL0310 PROTEIN"/>
    <property type="match status" value="1"/>
</dbReference>
<dbReference type="PROSITE" id="PS51186">
    <property type="entry name" value="GNAT"/>
    <property type="match status" value="1"/>
</dbReference>
<dbReference type="SUPFAM" id="SSF55729">
    <property type="entry name" value="Acyl-CoA N-acyltransferases (Nat)"/>
    <property type="match status" value="1"/>
</dbReference>
<keyword evidence="3" id="KW-1185">Reference proteome</keyword>
<dbReference type="InterPro" id="IPR041496">
    <property type="entry name" value="YitH/HolE_GNAT"/>
</dbReference>
<protein>
    <submittedName>
        <fullName evidence="2">GNAT family N-acetyltransferase</fullName>
        <ecNumber evidence="2">2.3.1.-</ecNumber>
    </submittedName>
</protein>
<dbReference type="Pfam" id="PF18014">
    <property type="entry name" value="Acetyltransf_18"/>
    <property type="match status" value="1"/>
</dbReference>
<dbReference type="EC" id="2.3.1.-" evidence="2"/>
<dbReference type="GO" id="GO:0016746">
    <property type="term" value="F:acyltransferase activity"/>
    <property type="evidence" value="ECO:0007669"/>
    <property type="project" value="UniProtKB-KW"/>
</dbReference>
<sequence length="286" mass="31516">MGEDMGEDFIVRRMRRDEVELAIDWAAYEGWNPGINDAECFYSADPAGLFVGLLDDEPVGCISAVSYGSAFGFLGLYIVREERRGRGFGMSLWRQAMNHLGERNVGLDGVVGEQENYKKSGFRLLHRSIRFQGTGTGDGRSYPGIVEIAEVPFQDLLNYDTRHFPAERGQFLKSWIAQENSAGFAFIGDGRIEGYGLLRRCQTGFKIGPLFAEDGRVAESLFSALAGRAERGAPVYLDVPEPNSSALSLAARHGMAEIFETARMYTRGDPGLPLGKIFGLTTFELG</sequence>
<keyword evidence="2" id="KW-0012">Acyltransferase</keyword>
<keyword evidence="2" id="KW-0808">Transferase</keyword>
<dbReference type="Proteomes" id="UP001215956">
    <property type="component" value="Unassembled WGS sequence"/>
</dbReference>
<comment type="caution">
    <text evidence="2">The sequence shown here is derived from an EMBL/GenBank/DDBJ whole genome shotgun (WGS) entry which is preliminary data.</text>
</comment>
<dbReference type="RefSeq" id="WP_316968493.1">
    <property type="nucleotide sequence ID" value="NZ_JARFPL010000009.1"/>
</dbReference>
<dbReference type="InterPro" id="IPR000182">
    <property type="entry name" value="GNAT_dom"/>
</dbReference>
<dbReference type="InterPro" id="IPR016181">
    <property type="entry name" value="Acyl_CoA_acyltransferase"/>
</dbReference>